<feature type="domain" description="SUF system FeS cluster assembly SufBD N-terminal" evidence="3">
    <location>
        <begin position="9"/>
        <end position="177"/>
    </location>
</feature>
<reference evidence="4" key="1">
    <citation type="submission" date="2022-12" db="EMBL/GenBank/DDBJ databases">
        <title>Bacterial isolates from different developmental stages of Nematostella vectensis.</title>
        <authorList>
            <person name="Fraune S."/>
        </authorList>
    </citation>
    <scope>NUCLEOTIDE SEQUENCE</scope>
    <source>
        <strain evidence="4">G21630-S1</strain>
    </source>
</reference>
<sequence>MMTSANDQDLFIAHFDQAKNHLPGADIDWLANLRNNGLSLFKKVGLPSAKTELWKFTSLNPLRKQQFLAPVTKAEKSLSVTDLPRLLDETKSHRLVFVDGFYSEELSDKGLPKGVRLQSFAAALQSEPAVANKLQQNLKPRDLAQEQPLVALNTALMTDGFIIEIAKDISLDKAIEILHFGSGTPQSSYHNRNVITVGAGSKATILEQVADRESHVYFSNSVTDVTLSENATLHHYRIQESNASAFHVSSVQADVGNGSSYDSFILNTGGRMARSDINVNLVAPNSSCHINGAYMLKDDQHCDITTRVDHKTPHTSCDEVIKGILAGKSRGVFQGKIIVHEQAQKTVGNQSHRAMLLSDTAEVDVKPELEIFADDVICSHGCTSGQIDEDALFYLRSRGLSREQAQSLLVNAFLADAVEALQNEDLKDLFLTRIASWLGQNPQ</sequence>
<dbReference type="NCBIfam" id="TIGR01981">
    <property type="entry name" value="sufD"/>
    <property type="match status" value="1"/>
</dbReference>
<evidence type="ECO:0000256" key="1">
    <source>
        <dbReference type="ARBA" id="ARBA00043967"/>
    </source>
</evidence>
<protein>
    <submittedName>
        <fullName evidence="4">Fe-S cluster assembly protein SufD</fullName>
    </submittedName>
</protein>
<name>A0ABT4LLH0_9PROT</name>
<dbReference type="EMBL" id="JAPWGY010000005">
    <property type="protein sequence ID" value="MCZ4281951.1"/>
    <property type="molecule type" value="Genomic_DNA"/>
</dbReference>
<dbReference type="InterPro" id="IPR011542">
    <property type="entry name" value="SUF_FeS_clus_asmbl_SufD"/>
</dbReference>
<organism evidence="4 5">
    <name type="scientific">Kiloniella laminariae</name>
    <dbReference type="NCBI Taxonomy" id="454162"/>
    <lineage>
        <taxon>Bacteria</taxon>
        <taxon>Pseudomonadati</taxon>
        <taxon>Pseudomonadota</taxon>
        <taxon>Alphaproteobacteria</taxon>
        <taxon>Rhodospirillales</taxon>
        <taxon>Kiloniellaceae</taxon>
        <taxon>Kiloniella</taxon>
    </lineage>
</organism>
<evidence type="ECO:0000313" key="5">
    <source>
        <dbReference type="Proteomes" id="UP001069802"/>
    </source>
</evidence>
<dbReference type="RefSeq" id="WP_269424114.1">
    <property type="nucleotide sequence ID" value="NZ_JAPWGY010000005.1"/>
</dbReference>
<dbReference type="InterPro" id="IPR045595">
    <property type="entry name" value="SufBD_N"/>
</dbReference>
<gene>
    <name evidence="4" type="primary">sufD</name>
    <name evidence="4" type="ORF">O4H49_14260</name>
</gene>
<dbReference type="InterPro" id="IPR000825">
    <property type="entry name" value="SUF_FeS_clus_asmbl_SufBD_core"/>
</dbReference>
<keyword evidence="5" id="KW-1185">Reference proteome</keyword>
<proteinExistence type="inferred from homology"/>
<dbReference type="InterPro" id="IPR037284">
    <property type="entry name" value="SUF_FeS_clus_asmbl_SufBD_sf"/>
</dbReference>
<evidence type="ECO:0000259" key="2">
    <source>
        <dbReference type="Pfam" id="PF01458"/>
    </source>
</evidence>
<dbReference type="PANTHER" id="PTHR43575">
    <property type="entry name" value="PROTEIN ABCI7, CHLOROPLASTIC"/>
    <property type="match status" value="1"/>
</dbReference>
<dbReference type="InterPro" id="IPR055346">
    <property type="entry name" value="Fe-S_cluster_assembly_SufBD"/>
</dbReference>
<dbReference type="SUPFAM" id="SSF101960">
    <property type="entry name" value="Stabilizer of iron transporter SufD"/>
    <property type="match status" value="1"/>
</dbReference>
<dbReference type="PANTHER" id="PTHR43575:SF1">
    <property type="entry name" value="PROTEIN ABCI7, CHLOROPLASTIC"/>
    <property type="match status" value="1"/>
</dbReference>
<comment type="caution">
    <text evidence="4">The sequence shown here is derived from an EMBL/GenBank/DDBJ whole genome shotgun (WGS) entry which is preliminary data.</text>
</comment>
<comment type="similarity">
    <text evidence="1">Belongs to the iron-sulfur cluster assembly SufBD family.</text>
</comment>
<feature type="domain" description="SUF system FeS cluster assembly SufBD core" evidence="2">
    <location>
        <begin position="186"/>
        <end position="413"/>
    </location>
</feature>
<evidence type="ECO:0000313" key="4">
    <source>
        <dbReference type="EMBL" id="MCZ4281951.1"/>
    </source>
</evidence>
<dbReference type="Pfam" id="PF01458">
    <property type="entry name" value="SUFBD_core"/>
    <property type="match status" value="1"/>
</dbReference>
<dbReference type="Pfam" id="PF19295">
    <property type="entry name" value="SufBD_N"/>
    <property type="match status" value="1"/>
</dbReference>
<evidence type="ECO:0000259" key="3">
    <source>
        <dbReference type="Pfam" id="PF19295"/>
    </source>
</evidence>
<accession>A0ABT4LLH0</accession>
<dbReference type="Proteomes" id="UP001069802">
    <property type="component" value="Unassembled WGS sequence"/>
</dbReference>